<evidence type="ECO:0000259" key="2">
    <source>
        <dbReference type="PROSITE" id="PS50011"/>
    </source>
</evidence>
<dbReference type="Proteomes" id="UP001501231">
    <property type="component" value="Unassembled WGS sequence"/>
</dbReference>
<accession>A0ABP5X8M6</accession>
<keyword evidence="4" id="KW-1185">Reference proteome</keyword>
<dbReference type="InterPro" id="IPR011009">
    <property type="entry name" value="Kinase-like_dom_sf"/>
</dbReference>
<dbReference type="InterPro" id="IPR004147">
    <property type="entry name" value="ABC1_dom"/>
</dbReference>
<proteinExistence type="inferred from homology"/>
<dbReference type="CDD" id="cd05121">
    <property type="entry name" value="ABC1_ADCK3-like"/>
    <property type="match status" value="1"/>
</dbReference>
<evidence type="ECO:0000313" key="3">
    <source>
        <dbReference type="EMBL" id="GAA2443792.1"/>
    </source>
</evidence>
<dbReference type="PANTHER" id="PTHR10566">
    <property type="entry name" value="CHAPERONE-ACTIVITY OF BC1 COMPLEX CABC1 -RELATED"/>
    <property type="match status" value="1"/>
</dbReference>
<dbReference type="InterPro" id="IPR050154">
    <property type="entry name" value="UbiB_kinase"/>
</dbReference>
<comment type="similarity">
    <text evidence="1">Belongs to the protein kinase superfamily. ADCK protein kinase family.</text>
</comment>
<gene>
    <name evidence="3" type="ORF">GCM10010191_70530</name>
</gene>
<dbReference type="PANTHER" id="PTHR10566:SF113">
    <property type="entry name" value="PROTEIN ACTIVITY OF BC1 COMPLEX KINASE 7, CHLOROPLASTIC"/>
    <property type="match status" value="1"/>
</dbReference>
<dbReference type="Gene3D" id="1.10.510.10">
    <property type="entry name" value="Transferase(Phosphotransferase) domain 1"/>
    <property type="match status" value="1"/>
</dbReference>
<evidence type="ECO:0000256" key="1">
    <source>
        <dbReference type="ARBA" id="ARBA00009670"/>
    </source>
</evidence>
<feature type="domain" description="Protein kinase" evidence="2">
    <location>
        <begin position="114"/>
        <end position="446"/>
    </location>
</feature>
<sequence>MPAGRAGRTAKIVSRTVAGEAARSVRARLGSPRGSSELQQQERAKAIRSMLEDLGPIYIKFGQMMATRPDFVPQHVMDELANLNDWARVEPFSVFEPVIEAEFGAHWRSRFRRIHTEQPLGAASVAQVYRAEWSDGRPCVLKVQRPGSSAAMLGDMAVLRKLAGLIHKAAPHFCEVVDIKSMLEVLFTAMESEVDFTREARNMKDARKAVKRFKQLKVPKVIDAAPRVLVQTMVDGTPVNRLKDDELSNRQRKKIAYQLMAFMFRGYFVDRAFHADPHPGNILVDHDGKAHLIDWGMYGKIDRTTSLTMLSSMLAVARGDGAAMARNWIRIGSLTPWSDSTRFVNDVCNIIPYWANASLQELNFGVALMSLARYATERGIQVSPVISLMGKSMGNIEGSVRYVYPKLKLDKALGNTLQDIIQDVLKESLSGEQGIQLLLDLLHSINTAPGQLQAVLSDVTNRQIGINTRTNLGDPVAPRQRLVHNVPLRSTVAAAAAETIIRRTLGD</sequence>
<comment type="caution">
    <text evidence="3">The sequence shown here is derived from an EMBL/GenBank/DDBJ whole genome shotgun (WGS) entry which is preliminary data.</text>
</comment>
<dbReference type="SUPFAM" id="SSF56112">
    <property type="entry name" value="Protein kinase-like (PK-like)"/>
    <property type="match status" value="1"/>
</dbReference>
<reference evidence="4" key="1">
    <citation type="journal article" date="2019" name="Int. J. Syst. Evol. Microbiol.">
        <title>The Global Catalogue of Microorganisms (GCM) 10K type strain sequencing project: providing services to taxonomists for standard genome sequencing and annotation.</title>
        <authorList>
            <consortium name="The Broad Institute Genomics Platform"/>
            <consortium name="The Broad Institute Genome Sequencing Center for Infectious Disease"/>
            <person name="Wu L."/>
            <person name="Ma J."/>
        </authorList>
    </citation>
    <scope>NUCLEOTIDE SEQUENCE [LARGE SCALE GENOMIC DNA]</scope>
    <source>
        <strain evidence="4">JCM 3325</strain>
    </source>
</reference>
<organism evidence="3 4">
    <name type="scientific">Actinomadura vinacea</name>
    <dbReference type="NCBI Taxonomy" id="115336"/>
    <lineage>
        <taxon>Bacteria</taxon>
        <taxon>Bacillati</taxon>
        <taxon>Actinomycetota</taxon>
        <taxon>Actinomycetes</taxon>
        <taxon>Streptosporangiales</taxon>
        <taxon>Thermomonosporaceae</taxon>
        <taxon>Actinomadura</taxon>
    </lineage>
</organism>
<dbReference type="Pfam" id="PF03109">
    <property type="entry name" value="ABC1"/>
    <property type="match status" value="1"/>
</dbReference>
<dbReference type="PROSITE" id="PS50011">
    <property type="entry name" value="PROTEIN_KINASE_DOM"/>
    <property type="match status" value="1"/>
</dbReference>
<dbReference type="InterPro" id="IPR000719">
    <property type="entry name" value="Prot_kinase_dom"/>
</dbReference>
<dbReference type="EMBL" id="BAAARW010000027">
    <property type="protein sequence ID" value="GAA2443792.1"/>
    <property type="molecule type" value="Genomic_DNA"/>
</dbReference>
<dbReference type="RefSeq" id="WP_344594938.1">
    <property type="nucleotide sequence ID" value="NZ_BAAARW010000027.1"/>
</dbReference>
<evidence type="ECO:0000313" key="4">
    <source>
        <dbReference type="Proteomes" id="UP001501231"/>
    </source>
</evidence>
<name>A0ABP5X8M6_9ACTN</name>
<protein>
    <submittedName>
        <fullName evidence="3">AarF/UbiB family protein</fullName>
    </submittedName>
</protein>